<evidence type="ECO:0000256" key="3">
    <source>
        <dbReference type="ARBA" id="ARBA00022448"/>
    </source>
</evidence>
<protein>
    <recommendedName>
        <fullName evidence="6">Probable sugar-binding periplasmic protein</fullName>
    </recommendedName>
</protein>
<keyword evidence="3" id="KW-0813">Transport</keyword>
<dbReference type="SUPFAM" id="SSF53850">
    <property type="entry name" value="Periplasmic binding protein-like II"/>
    <property type="match status" value="1"/>
</dbReference>
<dbReference type="Proteomes" id="UP001180453">
    <property type="component" value="Unassembled WGS sequence"/>
</dbReference>
<evidence type="ECO:0000313" key="8">
    <source>
        <dbReference type="EMBL" id="MDR7272478.1"/>
    </source>
</evidence>
<comment type="subcellular location">
    <subcellularLocation>
        <location evidence="1">Periplasm</location>
    </subcellularLocation>
</comment>
<dbReference type="Gene3D" id="3.40.190.10">
    <property type="entry name" value="Periplasmic binding protein-like II"/>
    <property type="match status" value="2"/>
</dbReference>
<evidence type="ECO:0000313" key="9">
    <source>
        <dbReference type="Proteomes" id="UP001180453"/>
    </source>
</evidence>
<comment type="caution">
    <text evidence="8">The sequence shown here is derived from an EMBL/GenBank/DDBJ whole genome shotgun (WGS) entry which is preliminary data.</text>
</comment>
<name>A0ABU1YUD2_ROSSA</name>
<feature type="signal peptide" evidence="7">
    <location>
        <begin position="1"/>
        <end position="19"/>
    </location>
</feature>
<comment type="function">
    <text evidence="5">Part of a binding-protein-dependent transport system for a sugar.</text>
</comment>
<comment type="similarity">
    <text evidence="2">Belongs to the bacterial solute-binding protein 1 family.</text>
</comment>
<gene>
    <name evidence="8" type="ORF">J2X20_005161</name>
</gene>
<dbReference type="PANTHER" id="PTHR43649:SF28">
    <property type="entry name" value="BINDING PROTEIN COMPONENT OF ABC SUGAR TRANSPORTER-RELATED"/>
    <property type="match status" value="1"/>
</dbReference>
<dbReference type="InterPro" id="IPR006059">
    <property type="entry name" value="SBP"/>
</dbReference>
<keyword evidence="4 7" id="KW-0732">Signal</keyword>
<dbReference type="EMBL" id="JAVDXU010000005">
    <property type="protein sequence ID" value="MDR7272478.1"/>
    <property type="molecule type" value="Genomic_DNA"/>
</dbReference>
<proteinExistence type="inferred from homology"/>
<keyword evidence="9" id="KW-1185">Reference proteome</keyword>
<organism evidence="8 9">
    <name type="scientific">Roseateles saccharophilus</name>
    <name type="common">Pseudomonas saccharophila</name>
    <dbReference type="NCBI Taxonomy" id="304"/>
    <lineage>
        <taxon>Bacteria</taxon>
        <taxon>Pseudomonadati</taxon>
        <taxon>Pseudomonadota</taxon>
        <taxon>Betaproteobacteria</taxon>
        <taxon>Burkholderiales</taxon>
        <taxon>Sphaerotilaceae</taxon>
        <taxon>Roseateles</taxon>
    </lineage>
</organism>
<dbReference type="PANTHER" id="PTHR43649">
    <property type="entry name" value="ARABINOSE-BINDING PROTEIN-RELATED"/>
    <property type="match status" value="1"/>
</dbReference>
<evidence type="ECO:0000256" key="4">
    <source>
        <dbReference type="ARBA" id="ARBA00022729"/>
    </source>
</evidence>
<evidence type="ECO:0000256" key="2">
    <source>
        <dbReference type="ARBA" id="ARBA00008520"/>
    </source>
</evidence>
<feature type="chain" id="PRO_5047454547" description="Probable sugar-binding periplasmic protein" evidence="7">
    <location>
        <begin position="20"/>
        <end position="411"/>
    </location>
</feature>
<reference evidence="8 9" key="1">
    <citation type="submission" date="2023-07" db="EMBL/GenBank/DDBJ databases">
        <title>Sorghum-associated microbial communities from plants grown in Nebraska, USA.</title>
        <authorList>
            <person name="Schachtman D."/>
        </authorList>
    </citation>
    <scope>NUCLEOTIDE SEQUENCE [LARGE SCALE GENOMIC DNA]</scope>
    <source>
        <strain evidence="8 9">BE314</strain>
    </source>
</reference>
<dbReference type="InterPro" id="IPR050490">
    <property type="entry name" value="Bact_solute-bd_prot1"/>
</dbReference>
<evidence type="ECO:0000256" key="1">
    <source>
        <dbReference type="ARBA" id="ARBA00004418"/>
    </source>
</evidence>
<dbReference type="Pfam" id="PF01547">
    <property type="entry name" value="SBP_bac_1"/>
    <property type="match status" value="1"/>
</dbReference>
<dbReference type="RefSeq" id="WP_310271692.1">
    <property type="nucleotide sequence ID" value="NZ_JAVDXU010000005.1"/>
</dbReference>
<sequence>MLRALLRVAPALLAAAAQAGTPTDVVHWWTSPGEIAAQQALAEAYRAAGGQWRELGVGASEQARAVVFGRIAAGNPPMAAQFNPSRALVRLAREGRLNAIDDVAAQGRWAEVLPAVLLDAVKVDGHVYAAPVSIHMPVWLWSSKAALAKAGVKVEPRSVDELFATLDRLQAAGLIPLAHGGQPWQDLNLFIALLANQGGRDLYLAVLRDRDAAAVQGEALRQVLLSYKKLRRYVDPASPGRSWADTTALLVNGRAGLQFMGDWAKGEFAQGGQQPGRDYGCATGLGPRPPYIVSGDVLVFPKDRDGSARPAQALLARVATAPATQLAFSARKGSVPVRTDLDTRTLDACAQAGAAALRDAGRLVGNTELLLAPAQLTALERAVSDYWNRDIPVQTVQQTFAKILQNTGDPP</sequence>
<evidence type="ECO:0000256" key="6">
    <source>
        <dbReference type="ARBA" id="ARBA00049753"/>
    </source>
</evidence>
<evidence type="ECO:0000256" key="7">
    <source>
        <dbReference type="SAM" id="SignalP"/>
    </source>
</evidence>
<accession>A0ABU1YUD2</accession>
<evidence type="ECO:0000256" key="5">
    <source>
        <dbReference type="ARBA" id="ARBA00049629"/>
    </source>
</evidence>